<dbReference type="InterPro" id="IPR019775">
    <property type="entry name" value="WD40_repeat_CS"/>
</dbReference>
<dbReference type="GO" id="GO:0032956">
    <property type="term" value="P:regulation of actin cytoskeleton organization"/>
    <property type="evidence" value="ECO:0007669"/>
    <property type="project" value="TreeGrafter"/>
</dbReference>
<keyword evidence="2 4" id="KW-0853">WD repeat</keyword>
<dbReference type="OrthoDB" id="400at2759"/>
<feature type="repeat" description="WD" evidence="4">
    <location>
        <begin position="141"/>
        <end position="182"/>
    </location>
</feature>
<feature type="region of interest" description="Disordered" evidence="5">
    <location>
        <begin position="529"/>
        <end position="687"/>
    </location>
</feature>
<dbReference type="InterPro" id="IPR001680">
    <property type="entry name" value="WD40_rpt"/>
</dbReference>
<keyword evidence="7" id="KW-1185">Reference proteome</keyword>
<feature type="region of interest" description="Disordered" evidence="5">
    <location>
        <begin position="1"/>
        <end position="23"/>
    </location>
</feature>
<dbReference type="CDD" id="cd00200">
    <property type="entry name" value="WD40"/>
    <property type="match status" value="1"/>
</dbReference>
<accession>V5EKC2</accession>
<dbReference type="eggNOG" id="KOG0315">
    <property type="taxonomic scope" value="Eukaryota"/>
</dbReference>
<dbReference type="Proteomes" id="UP000019377">
    <property type="component" value="Unassembled WGS sequence"/>
</dbReference>
<name>V5EKC2_KALBG</name>
<evidence type="ECO:0000256" key="2">
    <source>
        <dbReference type="ARBA" id="ARBA00022574"/>
    </source>
</evidence>
<feature type="compositionally biased region" description="Basic and acidic residues" evidence="5">
    <location>
        <begin position="533"/>
        <end position="542"/>
    </location>
</feature>
<dbReference type="PANTHER" id="PTHR19842:SF0">
    <property type="entry name" value="TARGET OF RAPAMYCIN COMPLEX SUBUNIT LST8"/>
    <property type="match status" value="1"/>
</dbReference>
<feature type="compositionally biased region" description="Basic and acidic residues" evidence="5">
    <location>
        <begin position="575"/>
        <end position="589"/>
    </location>
</feature>
<organism evidence="6 7">
    <name type="scientific">Kalmanozyma brasiliensis (strain GHG001)</name>
    <name type="common">Yeast</name>
    <name type="synonym">Pseudozyma brasiliensis</name>
    <dbReference type="NCBI Taxonomy" id="1365824"/>
    <lineage>
        <taxon>Eukaryota</taxon>
        <taxon>Fungi</taxon>
        <taxon>Dikarya</taxon>
        <taxon>Basidiomycota</taxon>
        <taxon>Ustilaginomycotina</taxon>
        <taxon>Ustilaginomycetes</taxon>
        <taxon>Ustilaginales</taxon>
        <taxon>Ustilaginaceae</taxon>
        <taxon>Kalmanozyma</taxon>
    </lineage>
</organism>
<dbReference type="SUPFAM" id="SSF50978">
    <property type="entry name" value="WD40 repeat-like"/>
    <property type="match status" value="1"/>
</dbReference>
<dbReference type="SMART" id="SM00320">
    <property type="entry name" value="WD40"/>
    <property type="match status" value="7"/>
</dbReference>
<dbReference type="PROSITE" id="PS50082">
    <property type="entry name" value="WD_REPEATS_2"/>
    <property type="match status" value="4"/>
</dbReference>
<dbReference type="RefSeq" id="XP_016290319.1">
    <property type="nucleotide sequence ID" value="XM_016439041.1"/>
</dbReference>
<feature type="compositionally biased region" description="Basic and acidic residues" evidence="5">
    <location>
        <begin position="642"/>
        <end position="668"/>
    </location>
</feature>
<dbReference type="OMA" id="GIAWHCD"/>
<evidence type="ECO:0000256" key="3">
    <source>
        <dbReference type="ARBA" id="ARBA00022737"/>
    </source>
</evidence>
<feature type="repeat" description="WD" evidence="4">
    <location>
        <begin position="287"/>
        <end position="328"/>
    </location>
</feature>
<dbReference type="InterPro" id="IPR015943">
    <property type="entry name" value="WD40/YVTN_repeat-like_dom_sf"/>
</dbReference>
<evidence type="ECO:0000313" key="7">
    <source>
        <dbReference type="Proteomes" id="UP000019377"/>
    </source>
</evidence>
<dbReference type="InterPro" id="IPR020472">
    <property type="entry name" value="WD40_PAC1"/>
</dbReference>
<dbReference type="FunFam" id="2.130.10.10:FF:000179">
    <property type="entry name" value="Target of rapamycin complex subunit LST8"/>
    <property type="match status" value="1"/>
</dbReference>
<dbReference type="GO" id="GO:0031931">
    <property type="term" value="C:TORC1 complex"/>
    <property type="evidence" value="ECO:0007669"/>
    <property type="project" value="InterPro"/>
</dbReference>
<dbReference type="STRING" id="1365824.V5EKC2"/>
<dbReference type="GO" id="GO:0031932">
    <property type="term" value="C:TORC2 complex"/>
    <property type="evidence" value="ECO:0007669"/>
    <property type="project" value="InterPro"/>
</dbReference>
<dbReference type="Pfam" id="PF00400">
    <property type="entry name" value="WD40"/>
    <property type="match status" value="5"/>
</dbReference>
<dbReference type="GeneID" id="27421742"/>
<feature type="repeat" description="WD" evidence="4">
    <location>
        <begin position="182"/>
        <end position="215"/>
    </location>
</feature>
<proteinExistence type="inferred from homology"/>
<dbReference type="AlphaFoldDB" id="V5EKC2"/>
<dbReference type="EMBL" id="KI545892">
    <property type="protein sequence ID" value="EST05330.1"/>
    <property type="molecule type" value="Genomic_DNA"/>
</dbReference>
<evidence type="ECO:0000256" key="5">
    <source>
        <dbReference type="SAM" id="MobiDB-lite"/>
    </source>
</evidence>
<comment type="similarity">
    <text evidence="1">Belongs to the WD repeat LST8 family.</text>
</comment>
<feature type="compositionally biased region" description="Basic and acidic residues" evidence="5">
    <location>
        <begin position="612"/>
        <end position="634"/>
    </location>
</feature>
<dbReference type="PROSITE" id="PS00678">
    <property type="entry name" value="WD_REPEATS_1"/>
    <property type="match status" value="3"/>
</dbReference>
<evidence type="ECO:0000256" key="4">
    <source>
        <dbReference type="PROSITE-ProRule" id="PRU00221"/>
    </source>
</evidence>
<feature type="region of interest" description="Disordered" evidence="5">
    <location>
        <begin position="399"/>
        <end position="499"/>
    </location>
</feature>
<dbReference type="HOGENOM" id="CLU_026995_0_0_1"/>
<feature type="compositionally biased region" description="Basic and acidic residues" evidence="5">
    <location>
        <begin position="476"/>
        <end position="499"/>
    </location>
</feature>
<dbReference type="InterPro" id="IPR037588">
    <property type="entry name" value="MLST8"/>
</dbReference>
<keyword evidence="3" id="KW-0677">Repeat</keyword>
<reference evidence="7" key="1">
    <citation type="journal article" date="2013" name="Genome Announc.">
        <title>Draft genome sequence of Pseudozyma brasiliensis sp. nov. strain GHG001, a high producer of endo-1,4-xylanase isolated from an insect pest of sugarcane.</title>
        <authorList>
            <person name="Oliveira J.V.D.C."/>
            <person name="dos Santos R.A.C."/>
            <person name="Borges T.A."/>
            <person name="Riano-Pachon D.M."/>
            <person name="Goldman G.H."/>
        </authorList>
    </citation>
    <scope>NUCLEOTIDE SEQUENCE [LARGE SCALE GENOMIC DNA]</scope>
    <source>
        <strain evidence="7">GHG001</strain>
    </source>
</reference>
<evidence type="ECO:0000313" key="6">
    <source>
        <dbReference type="EMBL" id="EST05330.1"/>
    </source>
</evidence>
<dbReference type="InterPro" id="IPR036322">
    <property type="entry name" value="WD40_repeat_dom_sf"/>
</dbReference>
<dbReference type="PRINTS" id="PR00320">
    <property type="entry name" value="GPROTEINBRPT"/>
</dbReference>
<dbReference type="Gene3D" id="2.130.10.10">
    <property type="entry name" value="YVTN repeat-like/Quinoprotein amine dehydrogenase"/>
    <property type="match status" value="1"/>
</dbReference>
<feature type="repeat" description="WD" evidence="4">
    <location>
        <begin position="331"/>
        <end position="372"/>
    </location>
</feature>
<protein>
    <submittedName>
        <fullName evidence="6">Uncharacterized protein</fullName>
    </submittedName>
</protein>
<dbReference type="PROSITE" id="PS50294">
    <property type="entry name" value="WD_REPEATS_REGION"/>
    <property type="match status" value="4"/>
</dbReference>
<evidence type="ECO:0000256" key="1">
    <source>
        <dbReference type="ARBA" id="ARBA00009890"/>
    </source>
</evidence>
<sequence length="687" mass="74967">MAARRAPVRMPTQGRSPPTSAAEVHQQHQAAQAAQAAQQSSQQDALSVLLVTAGYDHTIRFWEAWSGICSRTIQHPDSQVNRLSISPDKRFLAAAANTHIRLYDCSIASPASIAAANAAAGGGGGGSGSNASAPAQPIATLEGHQGNVTGIAWHCDMQWLVSGGEDGLLKIWDLRTSRATRIYDHRGPVNDVVVHPNQGELVSCDQNGSVKVWDLGQNGCSHELVPEEGVPIRSVTVAADGSCLVAGNNTGKVYVWRFINGVYDAQQQPGPSPAGGDFTELQPVTTFQAHEKYLTRVLLSPDVRHLATCSADATVKIWSTSRYEFALEKTLVGHQRWVWDAAFSADSAYLVTASSDHVARLWELASGETVRQYNGHHRAAVCVALNDASLGGPPCFGHRRSPRAFERDNMSGSSGGKGSGPSGSISSTFPGLKAELERSKASSSSSSKRKASSIDELRKPSKKLSSVFLDGSSSKKARDEGSSRKERTSADPEASFERIRTNLERKARIYDQLHAGKYAGFTSAELDEGSIDWTRKRAEPQPRSRSPSPTPRGGEEMVEYEDEFGRTRTAPLSEVPREFLPERYGGDREEDREEVDNAVYGPSTSFPVYDPSTRRREKEETQSKRFDAEFDNRHRGAAFFKFSKEEGERRGQMEQLAELRRETMERRQGRYGSQAGPRSAGRGESGD</sequence>
<dbReference type="Pfam" id="PF13300">
    <property type="entry name" value="DUF4078"/>
    <property type="match status" value="1"/>
</dbReference>
<dbReference type="GO" id="GO:0031929">
    <property type="term" value="P:TOR signaling"/>
    <property type="evidence" value="ECO:0007669"/>
    <property type="project" value="InterPro"/>
</dbReference>
<dbReference type="PANTHER" id="PTHR19842">
    <property type="entry name" value="G BETA-LIKE PROTEIN GBL"/>
    <property type="match status" value="1"/>
</dbReference>
<gene>
    <name evidence="6" type="ORF">PSEUBRA_SCAF6g00911</name>
</gene>